<proteinExistence type="predicted"/>
<comment type="caution">
    <text evidence="1">The sequence shown here is derived from an EMBL/GenBank/DDBJ whole genome shotgun (WGS) entry which is preliminary data.</text>
</comment>
<evidence type="ECO:0000313" key="1">
    <source>
        <dbReference type="EMBL" id="CAL1540369.1"/>
    </source>
</evidence>
<gene>
    <name evidence="1" type="ORF">GSLYS_00014018001</name>
</gene>
<organism evidence="1 2">
    <name type="scientific">Lymnaea stagnalis</name>
    <name type="common">Great pond snail</name>
    <name type="synonym">Helix stagnalis</name>
    <dbReference type="NCBI Taxonomy" id="6523"/>
    <lineage>
        <taxon>Eukaryota</taxon>
        <taxon>Metazoa</taxon>
        <taxon>Spiralia</taxon>
        <taxon>Lophotrochozoa</taxon>
        <taxon>Mollusca</taxon>
        <taxon>Gastropoda</taxon>
        <taxon>Heterobranchia</taxon>
        <taxon>Euthyneura</taxon>
        <taxon>Panpulmonata</taxon>
        <taxon>Hygrophila</taxon>
        <taxon>Lymnaeoidea</taxon>
        <taxon>Lymnaeidae</taxon>
        <taxon>Lymnaea</taxon>
    </lineage>
</organism>
<sequence length="110" mass="12389">MGLVQDRYGIRQDRSQNFQEKISANERIPLKKKGMYLKNIHSLQMSELDPVNQHGRLVPLPGREPFVARIPEIFSGVRRVVGPWLPDSVVDAIGEETIGASDGDIEDHVE</sequence>
<protein>
    <submittedName>
        <fullName evidence="1">Uncharacterized protein</fullName>
    </submittedName>
</protein>
<evidence type="ECO:0000313" key="2">
    <source>
        <dbReference type="Proteomes" id="UP001497497"/>
    </source>
</evidence>
<dbReference type="AlphaFoldDB" id="A0AAV2I2L0"/>
<dbReference type="Proteomes" id="UP001497497">
    <property type="component" value="Unassembled WGS sequence"/>
</dbReference>
<accession>A0AAV2I2L0</accession>
<reference evidence="1 2" key="1">
    <citation type="submission" date="2024-04" db="EMBL/GenBank/DDBJ databases">
        <authorList>
            <consortium name="Genoscope - CEA"/>
            <person name="William W."/>
        </authorList>
    </citation>
    <scope>NUCLEOTIDE SEQUENCE [LARGE SCALE GENOMIC DNA]</scope>
</reference>
<dbReference type="EMBL" id="CAXITT010000379">
    <property type="protein sequence ID" value="CAL1540369.1"/>
    <property type="molecule type" value="Genomic_DNA"/>
</dbReference>
<name>A0AAV2I2L0_LYMST</name>
<keyword evidence="2" id="KW-1185">Reference proteome</keyword>
<feature type="non-terminal residue" evidence="1">
    <location>
        <position position="110"/>
    </location>
</feature>